<feature type="transmembrane region" description="Helical" evidence="5">
    <location>
        <begin position="372"/>
        <end position="400"/>
    </location>
</feature>
<dbReference type="EMBL" id="CAKXAJ010024920">
    <property type="protein sequence ID" value="CAH2232875.1"/>
    <property type="molecule type" value="Genomic_DNA"/>
</dbReference>
<protein>
    <recommendedName>
        <fullName evidence="5">UDP-glucuronosyltransferase</fullName>
        <ecNumber evidence="5">2.4.1.17</ecNumber>
    </recommendedName>
</protein>
<feature type="signal peptide" evidence="5">
    <location>
        <begin position="1"/>
        <end position="26"/>
    </location>
</feature>
<dbReference type="CDD" id="cd03784">
    <property type="entry name" value="GT1_Gtf-like"/>
    <property type="match status" value="1"/>
</dbReference>
<keyword evidence="7" id="KW-1185">Reference proteome</keyword>
<organism evidence="6 7">
    <name type="scientific">Pararge aegeria aegeria</name>
    <dbReference type="NCBI Taxonomy" id="348720"/>
    <lineage>
        <taxon>Eukaryota</taxon>
        <taxon>Metazoa</taxon>
        <taxon>Ecdysozoa</taxon>
        <taxon>Arthropoda</taxon>
        <taxon>Hexapoda</taxon>
        <taxon>Insecta</taxon>
        <taxon>Pterygota</taxon>
        <taxon>Neoptera</taxon>
        <taxon>Endopterygota</taxon>
        <taxon>Lepidoptera</taxon>
        <taxon>Glossata</taxon>
        <taxon>Ditrysia</taxon>
        <taxon>Papilionoidea</taxon>
        <taxon>Nymphalidae</taxon>
        <taxon>Satyrinae</taxon>
        <taxon>Satyrini</taxon>
        <taxon>Parargina</taxon>
        <taxon>Pararge</taxon>
    </lineage>
</organism>
<name>A0A8S4R834_9NEOP</name>
<evidence type="ECO:0000313" key="7">
    <source>
        <dbReference type="Proteomes" id="UP000838756"/>
    </source>
</evidence>
<dbReference type="InterPro" id="IPR002213">
    <property type="entry name" value="UDP_glucos_trans"/>
</dbReference>
<dbReference type="Pfam" id="PF00201">
    <property type="entry name" value="UDPGT"/>
    <property type="match status" value="1"/>
</dbReference>
<dbReference type="GO" id="GO:0016020">
    <property type="term" value="C:membrane"/>
    <property type="evidence" value="ECO:0007669"/>
    <property type="project" value="UniProtKB-SubCell"/>
</dbReference>
<proteinExistence type="inferred from homology"/>
<gene>
    <name evidence="6" type="primary">jg16634</name>
    <name evidence="6" type="ORF">PAEG_LOCUS11049</name>
</gene>
<dbReference type="AlphaFoldDB" id="A0A8S4R834"/>
<comment type="caution">
    <text evidence="6">The sequence shown here is derived from an EMBL/GenBank/DDBJ whole genome shotgun (WGS) entry which is preliminary data.</text>
</comment>
<dbReference type="PROSITE" id="PS00375">
    <property type="entry name" value="UDPGT"/>
    <property type="match status" value="1"/>
</dbReference>
<keyword evidence="5" id="KW-0812">Transmembrane</keyword>
<keyword evidence="2 4" id="KW-0328">Glycosyltransferase</keyword>
<dbReference type="InterPro" id="IPR035595">
    <property type="entry name" value="UDP_glycos_trans_CS"/>
</dbReference>
<dbReference type="InterPro" id="IPR050271">
    <property type="entry name" value="UDP-glycosyltransferase"/>
</dbReference>
<keyword evidence="3 4" id="KW-0808">Transferase</keyword>
<sequence length="412" mass="47046">MYLQLFKMTAVTLIVFLLVMTNYAESANILYVIPFSAMSHYIFLKSIGLELAHRGHNVTVITTFMEKNPPPNYRQISVVNKNMWELIGEGAEAPNIFDLVDLSPEEFQSKIHWPELVGKTPSLYDLQKDASIMLINSHFSYDTPFALLPNIVEIGGAHLSRSNTSLPEDLQKLLDESKHGVVYVSFGSNVRSADLPEEKKKAFLNVFKKLKQTVVWKWEEDILEGKPNNLVIRKWFPQKEILAHPNIKVFIAHGGLIGMQETIFNGVPVVGIPIYSDQHNNLVLAEEAGFGKLLQYHDITEKNLDKALHDVLNNDSYMKKAKELQKIWKDRPMSPLDTAMFWLEYVIRNKGAEYIKNPARNMNWFAYNMVDVYAFILAILTIVIALIVKVISTITIFLFGDQVKTTTKKKRS</sequence>
<evidence type="ECO:0000256" key="4">
    <source>
        <dbReference type="RuleBase" id="RU003718"/>
    </source>
</evidence>
<feature type="chain" id="PRO_5035965805" description="UDP-glucuronosyltransferase" evidence="5">
    <location>
        <begin position="27"/>
        <end position="412"/>
    </location>
</feature>
<evidence type="ECO:0000256" key="2">
    <source>
        <dbReference type="ARBA" id="ARBA00022676"/>
    </source>
</evidence>
<dbReference type="EC" id="2.4.1.17" evidence="5"/>
<comment type="similarity">
    <text evidence="1 4">Belongs to the UDP-glycosyltransferase family.</text>
</comment>
<keyword evidence="5" id="KW-1133">Transmembrane helix</keyword>
<dbReference type="SUPFAM" id="SSF53756">
    <property type="entry name" value="UDP-Glycosyltransferase/glycogen phosphorylase"/>
    <property type="match status" value="1"/>
</dbReference>
<keyword evidence="5" id="KW-0472">Membrane</keyword>
<comment type="subcellular location">
    <subcellularLocation>
        <location evidence="5">Membrane</location>
        <topology evidence="5">Single-pass membrane protein</topology>
    </subcellularLocation>
</comment>
<evidence type="ECO:0000256" key="1">
    <source>
        <dbReference type="ARBA" id="ARBA00009995"/>
    </source>
</evidence>
<evidence type="ECO:0000256" key="5">
    <source>
        <dbReference type="RuleBase" id="RU362059"/>
    </source>
</evidence>
<accession>A0A8S4R834</accession>
<evidence type="ECO:0000256" key="3">
    <source>
        <dbReference type="ARBA" id="ARBA00022679"/>
    </source>
</evidence>
<dbReference type="Gene3D" id="3.40.50.2000">
    <property type="entry name" value="Glycogen Phosphorylase B"/>
    <property type="match status" value="1"/>
</dbReference>
<comment type="catalytic activity">
    <reaction evidence="5">
        <text>glucuronate acceptor + UDP-alpha-D-glucuronate = acceptor beta-D-glucuronoside + UDP + H(+)</text>
        <dbReference type="Rhea" id="RHEA:21032"/>
        <dbReference type="ChEBI" id="CHEBI:15378"/>
        <dbReference type="ChEBI" id="CHEBI:58052"/>
        <dbReference type="ChEBI" id="CHEBI:58223"/>
        <dbReference type="ChEBI" id="CHEBI:132367"/>
        <dbReference type="ChEBI" id="CHEBI:132368"/>
        <dbReference type="EC" id="2.4.1.17"/>
    </reaction>
</comment>
<dbReference type="OrthoDB" id="5835829at2759"/>
<dbReference type="PANTHER" id="PTHR48043:SF159">
    <property type="entry name" value="EG:EG0003.4 PROTEIN-RELATED"/>
    <property type="match status" value="1"/>
</dbReference>
<dbReference type="GO" id="GO:0015020">
    <property type="term" value="F:glucuronosyltransferase activity"/>
    <property type="evidence" value="ECO:0007669"/>
    <property type="project" value="UniProtKB-EC"/>
</dbReference>
<dbReference type="FunFam" id="3.40.50.2000:FF:000050">
    <property type="entry name" value="UDP-glucuronosyltransferase"/>
    <property type="match status" value="1"/>
</dbReference>
<dbReference type="Proteomes" id="UP000838756">
    <property type="component" value="Unassembled WGS sequence"/>
</dbReference>
<reference evidence="6" key="1">
    <citation type="submission" date="2022-03" db="EMBL/GenBank/DDBJ databases">
        <authorList>
            <person name="Lindestad O."/>
        </authorList>
    </citation>
    <scope>NUCLEOTIDE SEQUENCE</scope>
</reference>
<keyword evidence="5" id="KW-0732">Signal</keyword>
<evidence type="ECO:0000313" key="6">
    <source>
        <dbReference type="EMBL" id="CAH2232875.1"/>
    </source>
</evidence>
<dbReference type="PANTHER" id="PTHR48043">
    <property type="entry name" value="EG:EG0003.4 PROTEIN-RELATED"/>
    <property type="match status" value="1"/>
</dbReference>